<keyword evidence="2" id="KW-1185">Reference proteome</keyword>
<dbReference type="AlphaFoldDB" id="A0A1T4LLY6"/>
<proteinExistence type="predicted"/>
<dbReference type="EMBL" id="FUWX01000006">
    <property type="protein sequence ID" value="SJZ55725.1"/>
    <property type="molecule type" value="Genomic_DNA"/>
</dbReference>
<gene>
    <name evidence="1" type="ORF">SAMN02745174_00914</name>
</gene>
<sequence>MAKNPINVLEKLKKDSFKKKEIETQIIEKEYKVTFIEENIPQTLESNFNYDLINDITMRKDLLSYEIALNKAKSTYHSTAGEILYTANLKYAKNKNGIFTQWLNYLNINKKTAERLINRFKFLKEYCVTEDLKEYFESLPLSLTYEVSSPNADKILIEALLNKKITTRKEFLQLKNSIKDVSNKKPLIESDLFNHFQKLNNEISIYCQKSLDNNPNTKDTIEKILNLNNEILSLLNSLK</sequence>
<accession>A0A1T4LLY6</accession>
<protein>
    <submittedName>
        <fullName evidence="1">Uncharacterized protein</fullName>
    </submittedName>
</protein>
<reference evidence="1 2" key="1">
    <citation type="submission" date="2017-02" db="EMBL/GenBank/DDBJ databases">
        <authorList>
            <person name="Peterson S.W."/>
        </authorList>
    </citation>
    <scope>NUCLEOTIDE SEQUENCE [LARGE SCALE GENOMIC DNA]</scope>
    <source>
        <strain evidence="1 2">ATCC 700028</strain>
    </source>
</reference>
<dbReference type="RefSeq" id="WP_078693432.1">
    <property type="nucleotide sequence ID" value="NZ_FUWX01000006.1"/>
</dbReference>
<name>A0A1T4LLY6_9FUSO</name>
<dbReference type="STRING" id="180163.SAMN02745174_00914"/>
<dbReference type="OrthoDB" id="1864099at2"/>
<evidence type="ECO:0000313" key="1">
    <source>
        <dbReference type="EMBL" id="SJZ55725.1"/>
    </source>
</evidence>
<organism evidence="1 2">
    <name type="scientific">Cetobacterium ceti</name>
    <dbReference type="NCBI Taxonomy" id="180163"/>
    <lineage>
        <taxon>Bacteria</taxon>
        <taxon>Fusobacteriati</taxon>
        <taxon>Fusobacteriota</taxon>
        <taxon>Fusobacteriia</taxon>
        <taxon>Fusobacteriales</taxon>
        <taxon>Fusobacteriaceae</taxon>
        <taxon>Cetobacterium</taxon>
    </lineage>
</organism>
<evidence type="ECO:0000313" key="2">
    <source>
        <dbReference type="Proteomes" id="UP000191153"/>
    </source>
</evidence>
<dbReference type="Proteomes" id="UP000191153">
    <property type="component" value="Unassembled WGS sequence"/>
</dbReference>